<proteinExistence type="predicted"/>
<organism evidence="2 3">
    <name type="scientific">Opuntia virus X</name>
    <dbReference type="NCBI Taxonomy" id="253702"/>
    <lineage>
        <taxon>Viruses</taxon>
        <taxon>Riboviria</taxon>
        <taxon>Orthornavirae</taxon>
        <taxon>Kitrinoviricota</taxon>
        <taxon>Alsuviricetes</taxon>
        <taxon>Tymovirales</taxon>
        <taxon>Alphaflexiviridae</taxon>
        <taxon>Potexvirus</taxon>
        <taxon>Potexvirus ecsopuntiae</taxon>
    </lineage>
</organism>
<dbReference type="KEGG" id="vg:2943442"/>
<dbReference type="RefSeq" id="YP_054408.1">
    <property type="nucleotide sequence ID" value="NC_006060.1"/>
</dbReference>
<sequence>MENLVAMLTANDYTRTDRAFSKPLIVHAVAGAGKTSLIRRFMKENAQVSAQTHGTPDPPNLTRKMITKVTAPKSNHFNILDEYCAFPLKGSWDACFADPLQHPDFAQEPHFIKETTHRFGPETCELIKSLGIPICPLGPSQVLTIKGLFEGEIFGKVICLDSDIAALACRHRIPISQPKQTIGLEFPTVTVLSSLPLSQVEDVTGVYISLTRHTKELHVRAPPETHSTA</sequence>
<evidence type="ECO:0000313" key="2">
    <source>
        <dbReference type="EMBL" id="AAR11548.1"/>
    </source>
</evidence>
<dbReference type="InterPro" id="IPR027351">
    <property type="entry name" value="(+)RNA_virus_helicase_core_dom"/>
</dbReference>
<evidence type="ECO:0000313" key="3">
    <source>
        <dbReference type="Proteomes" id="UP000201790"/>
    </source>
</evidence>
<dbReference type="EMBL" id="AY366209">
    <property type="protein sequence ID" value="AAR11548.1"/>
    <property type="molecule type" value="Genomic_RNA"/>
</dbReference>
<dbReference type="OrthoDB" id="16070at10239"/>
<dbReference type="Pfam" id="PF01443">
    <property type="entry name" value="Viral_helicase1"/>
    <property type="match status" value="1"/>
</dbReference>
<name>Q6UNI0_9VIRU</name>
<reference evidence="2 3" key="1">
    <citation type="journal article" date="2004" name="Arch. Virol.">
        <title>Molecular characterisation of potexviruses isolated from three different genera in the family Cactaceae.</title>
        <authorList>
            <person name="Koenig R."/>
            <person name="Pleij C.W.A."/>
            <person name="Loss S."/>
            <person name="Burgermeister W."/>
            <person name="Aust H."/>
            <person name="Schiemann J."/>
        </authorList>
    </citation>
    <scope>NUCLEOTIDE SEQUENCE [LARGE SCALE GENOMIC DNA]</scope>
    <source>
        <strain evidence="2 3">CC10</strain>
    </source>
</reference>
<dbReference type="GeneID" id="2943442"/>
<dbReference type="Proteomes" id="UP000201790">
    <property type="component" value="Segment"/>
</dbReference>
<accession>Q6UNI0</accession>
<feature type="domain" description="(+)RNA virus helicase C-terminal" evidence="1">
    <location>
        <begin position="1"/>
        <end position="229"/>
    </location>
</feature>
<keyword evidence="3" id="KW-1185">Reference proteome</keyword>
<dbReference type="GO" id="GO:0005524">
    <property type="term" value="F:ATP binding"/>
    <property type="evidence" value="ECO:0007669"/>
    <property type="project" value="InterPro"/>
</dbReference>
<evidence type="ECO:0000259" key="1">
    <source>
        <dbReference type="PROSITE" id="PS51657"/>
    </source>
</evidence>
<dbReference type="PROSITE" id="PS51657">
    <property type="entry name" value="PSRV_HELICASE"/>
    <property type="match status" value="1"/>
</dbReference>
<protein>
    <submittedName>
        <fullName evidence="2">Triple gene block protein 1</fullName>
    </submittedName>
</protein>